<evidence type="ECO:0000313" key="4">
    <source>
        <dbReference type="Proteomes" id="UP000178085"/>
    </source>
</evidence>
<organism evidence="3 4">
    <name type="scientific">candidate division Kazan bacterium RIFCSPLOWO2_01_FULL_45_19</name>
    <dbReference type="NCBI Taxonomy" id="1798538"/>
    <lineage>
        <taxon>Bacteria</taxon>
        <taxon>Bacteria division Kazan-3B-28</taxon>
    </lineage>
</organism>
<protein>
    <recommendedName>
        <fullName evidence="2">Response regulatory domain-containing protein</fullName>
    </recommendedName>
</protein>
<dbReference type="InterPro" id="IPR001789">
    <property type="entry name" value="Sig_transdc_resp-reg_receiver"/>
</dbReference>
<evidence type="ECO:0000256" key="1">
    <source>
        <dbReference type="PROSITE-ProRule" id="PRU00169"/>
    </source>
</evidence>
<dbReference type="Gene3D" id="3.40.50.2300">
    <property type="match status" value="1"/>
</dbReference>
<proteinExistence type="predicted"/>
<dbReference type="InterPro" id="IPR011006">
    <property type="entry name" value="CheY-like_superfamily"/>
</dbReference>
<accession>A0A1F4NR29</accession>
<dbReference type="GO" id="GO:0000160">
    <property type="term" value="P:phosphorelay signal transduction system"/>
    <property type="evidence" value="ECO:0007669"/>
    <property type="project" value="InterPro"/>
</dbReference>
<dbReference type="AlphaFoldDB" id="A0A1F4NR29"/>
<dbReference type="Pfam" id="PF00072">
    <property type="entry name" value="Response_reg"/>
    <property type="match status" value="1"/>
</dbReference>
<dbReference type="SUPFAM" id="SSF52172">
    <property type="entry name" value="CheY-like"/>
    <property type="match status" value="1"/>
</dbReference>
<evidence type="ECO:0000313" key="3">
    <source>
        <dbReference type="EMBL" id="OGB73816.1"/>
    </source>
</evidence>
<evidence type="ECO:0000259" key="2">
    <source>
        <dbReference type="PROSITE" id="PS50110"/>
    </source>
</evidence>
<reference evidence="3 4" key="1">
    <citation type="journal article" date="2016" name="Nat. Commun.">
        <title>Thousands of microbial genomes shed light on interconnected biogeochemical processes in an aquifer system.</title>
        <authorList>
            <person name="Anantharaman K."/>
            <person name="Brown C.T."/>
            <person name="Hug L.A."/>
            <person name="Sharon I."/>
            <person name="Castelle C.J."/>
            <person name="Probst A.J."/>
            <person name="Thomas B.C."/>
            <person name="Singh A."/>
            <person name="Wilkins M.J."/>
            <person name="Karaoz U."/>
            <person name="Brodie E.L."/>
            <person name="Williams K.H."/>
            <person name="Hubbard S.S."/>
            <person name="Banfield J.F."/>
        </authorList>
    </citation>
    <scope>NUCLEOTIDE SEQUENCE [LARGE SCALE GENOMIC DNA]</scope>
</reference>
<feature type="modified residue" description="4-aspartylphosphate" evidence="1">
    <location>
        <position position="59"/>
    </location>
</feature>
<gene>
    <name evidence="3" type="ORF">A3K51_03280</name>
</gene>
<feature type="domain" description="Response regulatory" evidence="2">
    <location>
        <begin position="5"/>
        <end position="126"/>
    </location>
</feature>
<dbReference type="Proteomes" id="UP000178085">
    <property type="component" value="Unassembled WGS sequence"/>
</dbReference>
<name>A0A1F4NR29_UNCK3</name>
<comment type="caution">
    <text evidence="3">The sequence shown here is derived from an EMBL/GenBank/DDBJ whole genome shotgun (WGS) entry which is preliminary data.</text>
</comment>
<dbReference type="SMART" id="SM00448">
    <property type="entry name" value="REC"/>
    <property type="match status" value="1"/>
</dbReference>
<dbReference type="EMBL" id="METD01000001">
    <property type="protein sequence ID" value="OGB73816.1"/>
    <property type="molecule type" value="Genomic_DNA"/>
</dbReference>
<dbReference type="PROSITE" id="PS50110">
    <property type="entry name" value="RESPONSE_REGULATORY"/>
    <property type="match status" value="1"/>
</dbReference>
<keyword evidence="1" id="KW-0597">Phosphoprotein</keyword>
<sequence>MGKRKIVVVDDEEFVRMSVFRNLEAEFDSDIVLALEPKGSARHTALLIIDEGPDVIVMDLGFNHLSFDGGDVIRALRENGFAGEIILFSGFIPEDKKTSLEACEVLAYIQKPNLNVLKETLKTALRLG</sequence>